<dbReference type="Proteomes" id="UP001152799">
    <property type="component" value="Chromosome 3"/>
</dbReference>
<gene>
    <name evidence="2" type="ORF">CEUTPL_LOCUS6967</name>
</gene>
<dbReference type="EMBL" id="OU892279">
    <property type="protein sequence ID" value="CAG9766382.1"/>
    <property type="molecule type" value="Genomic_DNA"/>
</dbReference>
<evidence type="ECO:0000313" key="2">
    <source>
        <dbReference type="EMBL" id="CAG9766382.1"/>
    </source>
</evidence>
<dbReference type="InterPro" id="IPR043535">
    <property type="entry name" value="TEDC1"/>
</dbReference>
<evidence type="ECO:0000259" key="1">
    <source>
        <dbReference type="Pfam" id="PF14970"/>
    </source>
</evidence>
<dbReference type="OrthoDB" id="9906141at2759"/>
<accession>A0A9N9MMY2</accession>
<name>A0A9N9MMY2_9CUCU</name>
<dbReference type="PANTHER" id="PTHR35076">
    <property type="entry name" value="TUBULIN EPSILON AND DELTA COMPLEX PROTEIN 1"/>
    <property type="match status" value="1"/>
</dbReference>
<protein>
    <recommendedName>
        <fullName evidence="1">Tubulin epsilon and delta complex protein 1 domain-containing protein</fullName>
    </recommendedName>
</protein>
<proteinExistence type="predicted"/>
<evidence type="ECO:0000313" key="3">
    <source>
        <dbReference type="Proteomes" id="UP001152799"/>
    </source>
</evidence>
<reference evidence="2" key="1">
    <citation type="submission" date="2022-01" db="EMBL/GenBank/DDBJ databases">
        <authorList>
            <person name="King R."/>
        </authorList>
    </citation>
    <scope>NUCLEOTIDE SEQUENCE</scope>
</reference>
<feature type="domain" description="Tubulin epsilon and delta complex protein 1" evidence="1">
    <location>
        <begin position="71"/>
        <end position="229"/>
    </location>
</feature>
<dbReference type="PANTHER" id="PTHR35076:SF1">
    <property type="entry name" value="TUBULIN EPSILON AND DELTA COMPLEX PROTEIN 1"/>
    <property type="match status" value="1"/>
</dbReference>
<dbReference type="InterPro" id="IPR027996">
    <property type="entry name" value="TEDC1_dom"/>
</dbReference>
<dbReference type="Pfam" id="PF14970">
    <property type="entry name" value="TEDC1"/>
    <property type="match status" value="1"/>
</dbReference>
<organism evidence="2 3">
    <name type="scientific">Ceutorhynchus assimilis</name>
    <name type="common">cabbage seed weevil</name>
    <dbReference type="NCBI Taxonomy" id="467358"/>
    <lineage>
        <taxon>Eukaryota</taxon>
        <taxon>Metazoa</taxon>
        <taxon>Ecdysozoa</taxon>
        <taxon>Arthropoda</taxon>
        <taxon>Hexapoda</taxon>
        <taxon>Insecta</taxon>
        <taxon>Pterygota</taxon>
        <taxon>Neoptera</taxon>
        <taxon>Endopterygota</taxon>
        <taxon>Coleoptera</taxon>
        <taxon>Polyphaga</taxon>
        <taxon>Cucujiformia</taxon>
        <taxon>Curculionidae</taxon>
        <taxon>Ceutorhynchinae</taxon>
        <taxon>Ceutorhynchus</taxon>
    </lineage>
</organism>
<keyword evidence="3" id="KW-1185">Reference proteome</keyword>
<dbReference type="AlphaFoldDB" id="A0A9N9MMY2"/>
<sequence length="247" mass="29340">MSLTTTKEIKNTIGLLCKLLNLIYDTNIKPEHFRLSKFNKTDENVVSILQNTLDKISKESNIQINFIDLNYTRKQFFNENPGSRELLLGLIFLVSHTIEWDLKKLLDQGLEIRHSSTATKVRAHEKFDLERLDEHDLKNYVMWLEGKILSDENMLVEYEEQIVKIQAKFNEKLDIKARNIGLTTYEILALKNKEIGEQFIQDTEPQVKILNIYLEWTKKEKQFWKWMVCISKLNNYLHTKIEKLQMF</sequence>